<evidence type="ECO:0000313" key="2">
    <source>
        <dbReference type="EMBL" id="AFC22801.1"/>
    </source>
</evidence>
<dbReference type="eggNOG" id="COG1680">
    <property type="taxonomic scope" value="Bacteria"/>
</dbReference>
<organism evidence="2 3">
    <name type="scientific">Saprospira grandis (strain Lewin)</name>
    <dbReference type="NCBI Taxonomy" id="984262"/>
    <lineage>
        <taxon>Bacteria</taxon>
        <taxon>Pseudomonadati</taxon>
        <taxon>Bacteroidota</taxon>
        <taxon>Saprospiria</taxon>
        <taxon>Saprospirales</taxon>
        <taxon>Saprospiraceae</taxon>
        <taxon>Saprospira</taxon>
    </lineage>
</organism>
<name>H6L4C2_SAPGL</name>
<keyword evidence="3" id="KW-1185">Reference proteome</keyword>
<feature type="domain" description="Beta-lactamase-related" evidence="1">
    <location>
        <begin position="91"/>
        <end position="364"/>
    </location>
</feature>
<dbReference type="AlphaFoldDB" id="H6L4C2"/>
<dbReference type="STRING" id="984262.SGRA_0056"/>
<dbReference type="Gene3D" id="3.40.710.10">
    <property type="entry name" value="DD-peptidase/beta-lactamase superfamily"/>
    <property type="match status" value="1"/>
</dbReference>
<reference evidence="2 3" key="1">
    <citation type="journal article" date="2012" name="Stand. Genomic Sci.">
        <title>Complete genome sequencing and analysis of Saprospira grandis str. Lewin, a predatory marine bacterium.</title>
        <authorList>
            <person name="Saw J.H."/>
            <person name="Yuryev A."/>
            <person name="Kanbe M."/>
            <person name="Hou S."/>
            <person name="Young A.G."/>
            <person name="Aizawa S."/>
            <person name="Alam M."/>
        </authorList>
    </citation>
    <scope>NUCLEOTIDE SEQUENCE [LARGE SCALE GENOMIC DNA]</scope>
    <source>
        <strain evidence="2 3">Lewin</strain>
    </source>
</reference>
<evidence type="ECO:0000259" key="1">
    <source>
        <dbReference type="Pfam" id="PF00144"/>
    </source>
</evidence>
<protein>
    <submittedName>
        <fullName evidence="2">Beta-lactamase</fullName>
    </submittedName>
</protein>
<dbReference type="EMBL" id="CP002831">
    <property type="protein sequence ID" value="AFC22801.1"/>
    <property type="molecule type" value="Genomic_DNA"/>
</dbReference>
<dbReference type="InterPro" id="IPR012338">
    <property type="entry name" value="Beta-lactam/transpept-like"/>
</dbReference>
<gene>
    <name evidence="2" type="ordered locus">SGRA_0056</name>
</gene>
<dbReference type="PROSITE" id="PS51257">
    <property type="entry name" value="PROKAR_LIPOPROTEIN"/>
    <property type="match status" value="1"/>
</dbReference>
<dbReference type="MEROPS" id="S12.A23"/>
<dbReference type="PANTHER" id="PTHR43283">
    <property type="entry name" value="BETA-LACTAMASE-RELATED"/>
    <property type="match status" value="1"/>
</dbReference>
<evidence type="ECO:0000313" key="3">
    <source>
        <dbReference type="Proteomes" id="UP000007519"/>
    </source>
</evidence>
<dbReference type="PANTHER" id="PTHR43283:SF7">
    <property type="entry name" value="BETA-LACTAMASE-RELATED DOMAIN-CONTAINING PROTEIN"/>
    <property type="match status" value="1"/>
</dbReference>
<dbReference type="Proteomes" id="UP000007519">
    <property type="component" value="Chromosome"/>
</dbReference>
<dbReference type="InterPro" id="IPR001466">
    <property type="entry name" value="Beta-lactam-related"/>
</dbReference>
<dbReference type="KEGG" id="sgn:SGRA_0056"/>
<sequence length="503" mass="57791">MAKRPLFMQKTTTLFFSFSFIFILLSACTFSRIGLHMMPAVSDYKLFPKDTIFAAASPSASFVEAQNPNILPPLAHWLPKDYRKGEENWAQFMKKSHSTAFLVLRNDSLLFEDYANGHEKYEPQVVFSISKAITALLVGIAIGEGKISAEQPVSDFIPEFSDPERRGIKIFHLLNMVSGIDFKDERDFGKLSVLYYNNDQDKYIRNFDAVEHRPGTHFAYKSLATQILSSCLETATGQSVGDYLSDKLWQPMGMECPALLTVDSREAGNQRAFGGFALCSRDLLRLGQLLLHKGNWQGQQLVPKDFIEQIINRQEDGRAYWGYRNCFWRNGDLEKGIFQDRDFFASGYLGQFIYVNPDRNLVVIRQGKKENFLWRYVFNRLARSLDGESTDLNDHCQNFSAQFEGIYAAEDGEEIQLIEQKDKKGNSFWIWKGPKEKKQKLKQFDGLCIGKRSLKTKKRLIFNKLGNNIQGFHLDNQDQVDLKYYQKKSSISLKGRKALMAEF</sequence>
<dbReference type="InterPro" id="IPR050789">
    <property type="entry name" value="Diverse_Enzym_Activities"/>
</dbReference>
<dbReference type="SUPFAM" id="SSF56601">
    <property type="entry name" value="beta-lactamase/transpeptidase-like"/>
    <property type="match status" value="1"/>
</dbReference>
<dbReference type="HOGENOM" id="CLU_549676_0_0_10"/>
<dbReference type="Pfam" id="PF00144">
    <property type="entry name" value="Beta-lactamase"/>
    <property type="match status" value="1"/>
</dbReference>
<proteinExistence type="predicted"/>
<accession>H6L4C2</accession>